<dbReference type="InterPro" id="IPR029068">
    <property type="entry name" value="Glyas_Bleomycin-R_OHBP_Dase"/>
</dbReference>
<dbReference type="AlphaFoldDB" id="A0A178D5X9"/>
<comment type="caution">
    <text evidence="1">The sequence shown here is derived from an EMBL/GenBank/DDBJ whole genome shotgun (WGS) entry which is preliminary data.</text>
</comment>
<dbReference type="Proteomes" id="UP000185904">
    <property type="component" value="Unassembled WGS sequence"/>
</dbReference>
<reference evidence="1 2" key="1">
    <citation type="submission" date="2016-03" db="EMBL/GenBank/DDBJ databases">
        <title>The draft genome sequence of Fonsecaea nubica causative agent of cutaneous subcutaneous infection in human host.</title>
        <authorList>
            <person name="Costa F."/>
            <person name="Sybren D.H."/>
            <person name="Raittz R.T."/>
            <person name="Weiss V.A."/>
            <person name="Leao A.C."/>
            <person name="Gomes R."/>
            <person name="De Souza E.M."/>
            <person name="Pedrosa F.O."/>
            <person name="Steffens M.B."/>
            <person name="Bombassaro A."/>
            <person name="Tadra-Sfeir M.Z."/>
            <person name="Moreno L.F."/>
            <person name="Najafzadeh M.J."/>
            <person name="Felipe M.S."/>
            <person name="Teixeira M."/>
            <person name="Sun J."/>
            <person name="Xi L."/>
            <person name="Castro M.A."/>
            <person name="Vicente V.A."/>
        </authorList>
    </citation>
    <scope>NUCLEOTIDE SEQUENCE [LARGE SCALE GENOMIC DNA]</scope>
    <source>
        <strain evidence="1 2">CBS 269.64</strain>
    </source>
</reference>
<evidence type="ECO:0000313" key="1">
    <source>
        <dbReference type="EMBL" id="OAL36673.1"/>
    </source>
</evidence>
<proteinExistence type="predicted"/>
<keyword evidence="2" id="KW-1185">Reference proteome</keyword>
<dbReference type="RefSeq" id="XP_022501685.1">
    <property type="nucleotide sequence ID" value="XM_022642304.1"/>
</dbReference>
<accession>A0A178D5X9</accession>
<dbReference type="SUPFAM" id="SSF54593">
    <property type="entry name" value="Glyoxalase/Bleomycin resistance protein/Dihydroxybiphenyl dioxygenase"/>
    <property type="match status" value="1"/>
</dbReference>
<name>A0A178D5X9_9EURO</name>
<protein>
    <recommendedName>
        <fullName evidence="3">Glyoxalase-like domain-containing protein</fullName>
    </recommendedName>
</protein>
<dbReference type="GeneID" id="34587426"/>
<evidence type="ECO:0000313" key="2">
    <source>
        <dbReference type="Proteomes" id="UP000185904"/>
    </source>
</evidence>
<evidence type="ECO:0008006" key="3">
    <source>
        <dbReference type="Google" id="ProtNLM"/>
    </source>
</evidence>
<organism evidence="1 2">
    <name type="scientific">Fonsecaea nubica</name>
    <dbReference type="NCBI Taxonomy" id="856822"/>
    <lineage>
        <taxon>Eukaryota</taxon>
        <taxon>Fungi</taxon>
        <taxon>Dikarya</taxon>
        <taxon>Ascomycota</taxon>
        <taxon>Pezizomycotina</taxon>
        <taxon>Eurotiomycetes</taxon>
        <taxon>Chaetothyriomycetidae</taxon>
        <taxon>Chaetothyriales</taxon>
        <taxon>Herpotrichiellaceae</taxon>
        <taxon>Fonsecaea</taxon>
    </lineage>
</organism>
<gene>
    <name evidence="1" type="ORF">AYO20_04005</name>
</gene>
<dbReference type="EMBL" id="LVCJ01000020">
    <property type="protein sequence ID" value="OAL36673.1"/>
    <property type="molecule type" value="Genomic_DNA"/>
</dbReference>
<dbReference type="Gene3D" id="3.10.180.10">
    <property type="entry name" value="2,3-Dihydroxybiphenyl 1,2-Dioxygenase, domain 1"/>
    <property type="match status" value="1"/>
</dbReference>
<sequence length="429" mass="47808">MANAKEQSIPPIAPTRLRQIALIAEDYDRARDLLTRVLDTEVVFVDPQVAQWGLKNFLVAIGGDMIEVCSPFKPNTTVGRLLEKRGDGGYMIIMQTLDAASRRKYIESRNLARVIFHHSHGDVECVQYHPKGIADCMRQKGGMMPELDSHTPSATNSTPLESPFSPWHACGSDYPKYSVGMRRRAHLKLVRAVLRLAPGQTDVHAAAQQWQDYFGVERRGSELVFTNARLSFVPGVEGSPEGLESITIAVQGKERLDKMLRVVSDEGLCGDGWTNMLGVKWCFELQGEENDQAKGRESRLLPELAEFYLLEAKRLTQMVVGIDCDSFRTKRVTLHTWRCGNEDHSDTNSGLIEYSQELRSENGVRVSGPPLRISVSDIVPLEHVPLSLHNATVDFSVDELCGILETAEEQQTLVKAADGEDGHQRANTK</sequence>
<dbReference type="OrthoDB" id="4179687at2759"/>